<dbReference type="Pfam" id="PF01844">
    <property type="entry name" value="HNH"/>
    <property type="match status" value="1"/>
</dbReference>
<dbReference type="OrthoDB" id="5244068at2"/>
<evidence type="ECO:0000313" key="2">
    <source>
        <dbReference type="EMBL" id="GED04511.1"/>
    </source>
</evidence>
<reference evidence="2 3" key="1">
    <citation type="submission" date="2019-06" db="EMBL/GenBank/DDBJ databases">
        <title>Whole genome shotgun sequence of Glutamicibacter uratoxydans NBRC 15515.</title>
        <authorList>
            <person name="Hosoyama A."/>
            <person name="Uohara A."/>
            <person name="Ohji S."/>
            <person name="Ichikawa N."/>
        </authorList>
    </citation>
    <scope>NUCLEOTIDE SEQUENCE [LARGE SCALE GENOMIC DNA]</scope>
    <source>
        <strain evidence="2 3">NBRC 15515</strain>
    </source>
</reference>
<dbReference type="Gene3D" id="1.10.30.50">
    <property type="match status" value="1"/>
</dbReference>
<dbReference type="InterPro" id="IPR002711">
    <property type="entry name" value="HNH"/>
</dbReference>
<dbReference type="GO" id="GO:0004519">
    <property type="term" value="F:endonuclease activity"/>
    <property type="evidence" value="ECO:0007669"/>
    <property type="project" value="InterPro"/>
</dbReference>
<organism evidence="2 3">
    <name type="scientific">Glutamicibacter uratoxydans</name>
    <name type="common">Arthrobacter uratoxydans</name>
    <dbReference type="NCBI Taxonomy" id="43667"/>
    <lineage>
        <taxon>Bacteria</taxon>
        <taxon>Bacillati</taxon>
        <taxon>Actinomycetota</taxon>
        <taxon>Actinomycetes</taxon>
        <taxon>Micrococcales</taxon>
        <taxon>Micrococcaceae</taxon>
        <taxon>Glutamicibacter</taxon>
    </lineage>
</organism>
<dbReference type="CDD" id="cd00085">
    <property type="entry name" value="HNHc"/>
    <property type="match status" value="1"/>
</dbReference>
<dbReference type="SMART" id="SM00507">
    <property type="entry name" value="HNHc"/>
    <property type="match status" value="1"/>
</dbReference>
<dbReference type="RefSeq" id="WP_141360747.1">
    <property type="nucleotide sequence ID" value="NZ_BAAAJL010000007.1"/>
</dbReference>
<comment type="caution">
    <text evidence="2">The sequence shown here is derived from an EMBL/GenBank/DDBJ whole genome shotgun (WGS) entry which is preliminary data.</text>
</comment>
<dbReference type="EMBL" id="BJNY01000001">
    <property type="protein sequence ID" value="GED04511.1"/>
    <property type="molecule type" value="Genomic_DNA"/>
</dbReference>
<name>A0A4Y4DPL4_GLUUR</name>
<dbReference type="Proteomes" id="UP000316612">
    <property type="component" value="Unassembled WGS sequence"/>
</dbReference>
<sequence>MAWSTSNRKESLPANWPELRAAVLGRAGGRCEARKRDGRRCWDSGNQVDHIIPHAEGGGDELSNLQLLCQWHHNRKSSAEGGRGYQRNMAKLRASIRREPEMHKLIPKCEAVPRAHKGF</sequence>
<evidence type="ECO:0000259" key="1">
    <source>
        <dbReference type="SMART" id="SM00507"/>
    </source>
</evidence>
<protein>
    <recommendedName>
        <fullName evidence="1">HNH nuclease domain-containing protein</fullName>
    </recommendedName>
</protein>
<evidence type="ECO:0000313" key="3">
    <source>
        <dbReference type="Proteomes" id="UP000316612"/>
    </source>
</evidence>
<keyword evidence="3" id="KW-1185">Reference proteome</keyword>
<dbReference type="AlphaFoldDB" id="A0A4Y4DPL4"/>
<gene>
    <name evidence="2" type="ORF">AUR04nite_00430</name>
</gene>
<dbReference type="InterPro" id="IPR003615">
    <property type="entry name" value="HNH_nuc"/>
</dbReference>
<proteinExistence type="predicted"/>
<accession>A0A4Y4DPL4</accession>
<dbReference type="GO" id="GO:0003676">
    <property type="term" value="F:nucleic acid binding"/>
    <property type="evidence" value="ECO:0007669"/>
    <property type="project" value="InterPro"/>
</dbReference>
<dbReference type="GO" id="GO:0008270">
    <property type="term" value="F:zinc ion binding"/>
    <property type="evidence" value="ECO:0007669"/>
    <property type="project" value="InterPro"/>
</dbReference>
<feature type="domain" description="HNH nuclease" evidence="1">
    <location>
        <begin position="18"/>
        <end position="74"/>
    </location>
</feature>